<gene>
    <name evidence="2" type="ORF">CA13_01810</name>
</gene>
<dbReference type="OrthoDB" id="268244at2"/>
<dbReference type="RefSeq" id="WP_146393869.1">
    <property type="nucleotide sequence ID" value="NZ_SJPJ01000001.1"/>
</dbReference>
<organism evidence="2 3">
    <name type="scientific">Novipirellula herctigrandis</name>
    <dbReference type="NCBI Taxonomy" id="2527986"/>
    <lineage>
        <taxon>Bacteria</taxon>
        <taxon>Pseudomonadati</taxon>
        <taxon>Planctomycetota</taxon>
        <taxon>Planctomycetia</taxon>
        <taxon>Pirellulales</taxon>
        <taxon>Pirellulaceae</taxon>
        <taxon>Novipirellula</taxon>
    </lineage>
</organism>
<accession>A0A5C5YUU5</accession>
<keyword evidence="1" id="KW-1133">Transmembrane helix</keyword>
<name>A0A5C5YUU5_9BACT</name>
<evidence type="ECO:0000256" key="1">
    <source>
        <dbReference type="SAM" id="Phobius"/>
    </source>
</evidence>
<sequence>MVIARRRVLTICLLAIGIGLILYYGNRTRKSYHQFRYTKQQGLDTGDANVDAIRPWMTIHFVAAAYAVPQEYLFAELGVELEDRRRNIDIRHLNEELELGQSSLGRYPAVIDQLRKTILAYRENPVVTGLVDVRGWMTLQYVANSSGVSATTIIDELGLADLAQQATHGPDENGDGEVNVHLPFDELAGRLRFPGGPHRLCEEIATVLRRQSEDAP</sequence>
<evidence type="ECO:0000313" key="2">
    <source>
        <dbReference type="EMBL" id="TWT78784.1"/>
    </source>
</evidence>
<comment type="caution">
    <text evidence="2">The sequence shown here is derived from an EMBL/GenBank/DDBJ whole genome shotgun (WGS) entry which is preliminary data.</text>
</comment>
<proteinExistence type="predicted"/>
<evidence type="ECO:0000313" key="3">
    <source>
        <dbReference type="Proteomes" id="UP000315010"/>
    </source>
</evidence>
<dbReference type="EMBL" id="SJPJ01000001">
    <property type="protein sequence ID" value="TWT78784.1"/>
    <property type="molecule type" value="Genomic_DNA"/>
</dbReference>
<reference evidence="2 3" key="1">
    <citation type="submission" date="2019-02" db="EMBL/GenBank/DDBJ databases">
        <title>Deep-cultivation of Planctomycetes and their phenomic and genomic characterization uncovers novel biology.</title>
        <authorList>
            <person name="Wiegand S."/>
            <person name="Jogler M."/>
            <person name="Boedeker C."/>
            <person name="Pinto D."/>
            <person name="Vollmers J."/>
            <person name="Rivas-Marin E."/>
            <person name="Kohn T."/>
            <person name="Peeters S.H."/>
            <person name="Heuer A."/>
            <person name="Rast P."/>
            <person name="Oberbeckmann S."/>
            <person name="Bunk B."/>
            <person name="Jeske O."/>
            <person name="Meyerdierks A."/>
            <person name="Storesund J.E."/>
            <person name="Kallscheuer N."/>
            <person name="Luecker S."/>
            <person name="Lage O.M."/>
            <person name="Pohl T."/>
            <person name="Merkel B.J."/>
            <person name="Hornburger P."/>
            <person name="Mueller R.-W."/>
            <person name="Bruemmer F."/>
            <person name="Labrenz M."/>
            <person name="Spormann A.M."/>
            <person name="Op Den Camp H."/>
            <person name="Overmann J."/>
            <person name="Amann R."/>
            <person name="Jetten M.S.M."/>
            <person name="Mascher T."/>
            <person name="Medema M.H."/>
            <person name="Devos D.P."/>
            <person name="Kaster A.-K."/>
            <person name="Ovreas L."/>
            <person name="Rohde M."/>
            <person name="Galperin M.Y."/>
            <person name="Jogler C."/>
        </authorList>
    </citation>
    <scope>NUCLEOTIDE SEQUENCE [LARGE SCALE GENOMIC DNA]</scope>
    <source>
        <strain evidence="2 3">CA13</strain>
    </source>
</reference>
<dbReference type="Proteomes" id="UP000315010">
    <property type="component" value="Unassembled WGS sequence"/>
</dbReference>
<dbReference type="AlphaFoldDB" id="A0A5C5YUU5"/>
<keyword evidence="1" id="KW-0812">Transmembrane</keyword>
<keyword evidence="1" id="KW-0472">Membrane</keyword>
<protein>
    <submittedName>
        <fullName evidence="2">Uncharacterized protein</fullName>
    </submittedName>
</protein>
<keyword evidence="3" id="KW-1185">Reference proteome</keyword>
<feature type="transmembrane region" description="Helical" evidence="1">
    <location>
        <begin position="7"/>
        <end position="25"/>
    </location>
</feature>